<dbReference type="EMBL" id="BAER01000047">
    <property type="protein sequence ID" value="GAC33067.1"/>
    <property type="molecule type" value="Genomic_DNA"/>
</dbReference>
<keyword evidence="1" id="KW-0812">Transmembrane</keyword>
<sequence>MRGSILTGYNINNVTAYQLAIFKFALLLGMPMNVSNFMCFLI</sequence>
<name>K6ZRY4_9ALTE</name>
<dbReference type="AlphaFoldDB" id="K6ZRY4"/>
<accession>K6ZRY4</accession>
<dbReference type="Proteomes" id="UP000006322">
    <property type="component" value="Unassembled WGS sequence"/>
</dbReference>
<keyword evidence="1" id="KW-0472">Membrane</keyword>
<evidence type="ECO:0000256" key="1">
    <source>
        <dbReference type="SAM" id="Phobius"/>
    </source>
</evidence>
<feature type="transmembrane region" description="Helical" evidence="1">
    <location>
        <begin position="20"/>
        <end position="41"/>
    </location>
</feature>
<proteinExistence type="predicted"/>
<keyword evidence="3" id="KW-1185">Reference proteome</keyword>
<evidence type="ECO:0000313" key="2">
    <source>
        <dbReference type="EMBL" id="GAC33067.1"/>
    </source>
</evidence>
<protein>
    <submittedName>
        <fullName evidence="2">Uncharacterized protein</fullName>
    </submittedName>
</protein>
<keyword evidence="1" id="KW-1133">Transmembrane helix</keyword>
<evidence type="ECO:0000313" key="3">
    <source>
        <dbReference type="Proteomes" id="UP000006322"/>
    </source>
</evidence>
<organism evidence="2 3">
    <name type="scientific">Paraglaciecola polaris LMG 21857</name>
    <dbReference type="NCBI Taxonomy" id="1129793"/>
    <lineage>
        <taxon>Bacteria</taxon>
        <taxon>Pseudomonadati</taxon>
        <taxon>Pseudomonadota</taxon>
        <taxon>Gammaproteobacteria</taxon>
        <taxon>Alteromonadales</taxon>
        <taxon>Alteromonadaceae</taxon>
        <taxon>Paraglaciecola</taxon>
    </lineage>
</organism>
<gene>
    <name evidence="2" type="ORF">GPLA_2162</name>
</gene>
<comment type="caution">
    <text evidence="2">The sequence shown here is derived from an EMBL/GenBank/DDBJ whole genome shotgun (WGS) entry which is preliminary data.</text>
</comment>
<reference evidence="3" key="1">
    <citation type="journal article" date="2014" name="Environ. Microbiol.">
        <title>Comparative genomics of the marine bacterial genus Glaciecola reveals the high degree of genomic diversity and genomic characteristic for cold adaptation.</title>
        <authorList>
            <person name="Qin Q.L."/>
            <person name="Xie B.B."/>
            <person name="Yu Y."/>
            <person name="Shu Y.L."/>
            <person name="Rong J.C."/>
            <person name="Zhang Y.J."/>
            <person name="Zhao D.L."/>
            <person name="Chen X.L."/>
            <person name="Zhang X.Y."/>
            <person name="Chen B."/>
            <person name="Zhou B.C."/>
            <person name="Zhang Y.Z."/>
        </authorList>
    </citation>
    <scope>NUCLEOTIDE SEQUENCE [LARGE SCALE GENOMIC DNA]</scope>
    <source>
        <strain evidence="3">LMG 21857</strain>
    </source>
</reference>